<protein>
    <submittedName>
        <fullName evidence="2">Uncharacterized protein</fullName>
    </submittedName>
</protein>
<gene>
    <name evidence="2" type="ORF">H257_05048</name>
</gene>
<dbReference type="GeneID" id="20807044"/>
<dbReference type="RefSeq" id="XP_009828067.1">
    <property type="nucleotide sequence ID" value="XM_009829765.1"/>
</dbReference>
<dbReference type="VEuPathDB" id="FungiDB:H257_05048"/>
<dbReference type="EMBL" id="KI913122">
    <property type="protein sequence ID" value="ETV82398.1"/>
    <property type="molecule type" value="Genomic_DNA"/>
</dbReference>
<dbReference type="AlphaFoldDB" id="W4GU13"/>
<evidence type="ECO:0000256" key="1">
    <source>
        <dbReference type="SAM" id="MobiDB-lite"/>
    </source>
</evidence>
<proteinExistence type="predicted"/>
<evidence type="ECO:0000313" key="2">
    <source>
        <dbReference type="EMBL" id="ETV82398.1"/>
    </source>
</evidence>
<accession>W4GU13</accession>
<organism evidence="2">
    <name type="scientific">Aphanomyces astaci</name>
    <name type="common">Crayfish plague agent</name>
    <dbReference type="NCBI Taxonomy" id="112090"/>
    <lineage>
        <taxon>Eukaryota</taxon>
        <taxon>Sar</taxon>
        <taxon>Stramenopiles</taxon>
        <taxon>Oomycota</taxon>
        <taxon>Saprolegniomycetes</taxon>
        <taxon>Saprolegniales</taxon>
        <taxon>Verrucalvaceae</taxon>
        <taxon>Aphanomyces</taxon>
    </lineage>
</organism>
<sequence length="370" mass="41085">MQRRHSGVNPDQLPHENHQVNSPRASMPRKNSMPAGESSRSSDHRTSASPSGGGGGRGRRYNRWTLVVVSGLLAFFVLSELRYQQGCDVSESFSRHTSRIGGITLSVLDKVNVIHWLAFGTLMEALLLANAKGDAGTLLAAAKSSVGRRPPPLDMDFHVSTVEIAVDTTSMDDTAFWHIVTELEANHLHVHFDPSQRMMRIFDKDESFDPTALPNKYIPSWCVSEPYHAGQPHAMLWFVHRDTKAATYSVKQDGTNRRRVFAEQDVVPLKHLDFLGRVVAVPANAQKVVAQEFAKELHDGIVIKGRSQCVEELVRGDAFFQAESSRWLWLGLFGLTTLAVYKGLFALYDVAAPAPSKLRSLTDTDHKAFV</sequence>
<dbReference type="OrthoDB" id="60719at2759"/>
<name>W4GU13_APHAT</name>
<reference evidence="2" key="1">
    <citation type="submission" date="2013-12" db="EMBL/GenBank/DDBJ databases">
        <title>The Genome Sequence of Aphanomyces astaci APO3.</title>
        <authorList>
            <consortium name="The Broad Institute Genomics Platform"/>
            <person name="Russ C."/>
            <person name="Tyler B."/>
            <person name="van West P."/>
            <person name="Dieguez-Uribeondo J."/>
            <person name="Young S.K."/>
            <person name="Zeng Q."/>
            <person name="Gargeya S."/>
            <person name="Fitzgerald M."/>
            <person name="Abouelleil A."/>
            <person name="Alvarado L."/>
            <person name="Chapman S.B."/>
            <person name="Gainer-Dewar J."/>
            <person name="Goldberg J."/>
            <person name="Griggs A."/>
            <person name="Gujja S."/>
            <person name="Hansen M."/>
            <person name="Howarth C."/>
            <person name="Imamovic A."/>
            <person name="Ireland A."/>
            <person name="Larimer J."/>
            <person name="McCowan C."/>
            <person name="Murphy C."/>
            <person name="Pearson M."/>
            <person name="Poon T.W."/>
            <person name="Priest M."/>
            <person name="Roberts A."/>
            <person name="Saif S."/>
            <person name="Shea T."/>
            <person name="Sykes S."/>
            <person name="Wortman J."/>
            <person name="Nusbaum C."/>
            <person name="Birren B."/>
        </authorList>
    </citation>
    <scope>NUCLEOTIDE SEQUENCE [LARGE SCALE GENOMIC DNA]</scope>
    <source>
        <strain evidence="2">APO3</strain>
    </source>
</reference>
<feature type="region of interest" description="Disordered" evidence="1">
    <location>
        <begin position="1"/>
        <end position="57"/>
    </location>
</feature>